<organism evidence="1 2">
    <name type="scientific">Phytophthora nicotianae</name>
    <name type="common">Potato buckeye rot agent</name>
    <name type="synonym">Phytophthora parasitica</name>
    <dbReference type="NCBI Taxonomy" id="4792"/>
    <lineage>
        <taxon>Eukaryota</taxon>
        <taxon>Sar</taxon>
        <taxon>Stramenopiles</taxon>
        <taxon>Oomycota</taxon>
        <taxon>Peronosporomycetes</taxon>
        <taxon>Peronosporales</taxon>
        <taxon>Peronosporaceae</taxon>
        <taxon>Phytophthora</taxon>
    </lineage>
</organism>
<accession>W2JG10</accession>
<dbReference type="EMBL" id="KI671952">
    <property type="protein sequence ID" value="ETL44518.1"/>
    <property type="molecule type" value="Genomic_DNA"/>
</dbReference>
<name>W2JG10_PHYNI</name>
<evidence type="ECO:0000313" key="1">
    <source>
        <dbReference type="EMBL" id="ETL44518.1"/>
    </source>
</evidence>
<proteinExistence type="predicted"/>
<dbReference type="VEuPathDB" id="FungiDB:PPTG_22556"/>
<gene>
    <name evidence="1" type="ORF">L916_05239</name>
</gene>
<sequence>MLAPFTRLATTKFQRCVNEFMVCDQPASTIRRQCQDLRRSTQCAPSWRLAVIAAPVSAGHSSIRAEHAANRHCRLRRSSSFGVWAERAISQANTRKSCPGGQQPSTRYRWMVFGPRSRAFCRTFCAAAPANSSWRVRRPLRRLHPQQQR</sequence>
<reference evidence="1 2" key="1">
    <citation type="submission" date="2013-11" db="EMBL/GenBank/DDBJ databases">
        <title>The Genome Sequence of Phytophthora parasitica CJ05E6.</title>
        <authorList>
            <consortium name="The Broad Institute Genomics Platform"/>
            <person name="Russ C."/>
            <person name="Tyler B."/>
            <person name="Panabieres F."/>
            <person name="Shan W."/>
            <person name="Tripathy S."/>
            <person name="Grunwald N."/>
            <person name="Machado M."/>
            <person name="Johnson C.S."/>
            <person name="Arredondo F."/>
            <person name="Hong C."/>
            <person name="Coffey M."/>
            <person name="Young S.K."/>
            <person name="Zeng Q."/>
            <person name="Gargeya S."/>
            <person name="Fitzgerald M."/>
            <person name="Abouelleil A."/>
            <person name="Alvarado L."/>
            <person name="Chapman S.B."/>
            <person name="Gainer-Dewar J."/>
            <person name="Goldberg J."/>
            <person name="Griggs A."/>
            <person name="Gujja S."/>
            <person name="Hansen M."/>
            <person name="Howarth C."/>
            <person name="Imamovic A."/>
            <person name="Ireland A."/>
            <person name="Larimer J."/>
            <person name="McCowan C."/>
            <person name="Murphy C."/>
            <person name="Pearson M."/>
            <person name="Poon T.W."/>
            <person name="Priest M."/>
            <person name="Roberts A."/>
            <person name="Saif S."/>
            <person name="Shea T."/>
            <person name="Sykes S."/>
            <person name="Wortman J."/>
            <person name="Nusbaum C."/>
            <person name="Birren B."/>
        </authorList>
    </citation>
    <scope>NUCLEOTIDE SEQUENCE [LARGE SCALE GENOMIC DNA]</scope>
    <source>
        <strain evidence="1 2">CJ05E6</strain>
    </source>
</reference>
<protein>
    <submittedName>
        <fullName evidence="1">Uncharacterized protein</fullName>
    </submittedName>
</protein>
<evidence type="ECO:0000313" key="2">
    <source>
        <dbReference type="Proteomes" id="UP000053864"/>
    </source>
</evidence>
<dbReference type="AlphaFoldDB" id="W2JG10"/>
<dbReference type="Proteomes" id="UP000053864">
    <property type="component" value="Unassembled WGS sequence"/>
</dbReference>